<evidence type="ECO:0000313" key="2">
    <source>
        <dbReference type="Proteomes" id="UP000516439"/>
    </source>
</evidence>
<organism evidence="1 2">
    <name type="scientific">Pedobacter riviphilus</name>
    <dbReference type="NCBI Taxonomy" id="2766984"/>
    <lineage>
        <taxon>Bacteria</taxon>
        <taxon>Pseudomonadati</taxon>
        <taxon>Bacteroidota</taxon>
        <taxon>Sphingobacteriia</taxon>
        <taxon>Sphingobacteriales</taxon>
        <taxon>Sphingobacteriaceae</taxon>
        <taxon>Pedobacter</taxon>
    </lineage>
</organism>
<evidence type="ECO:0000313" key="1">
    <source>
        <dbReference type="EMBL" id="QNR84741.1"/>
    </source>
</evidence>
<sequence>MKKVLGGKKEMMCGVCDGNLVPFDCMGNMGTTDANGIFVGGQWSPTNGGCSGPVMYTCVGEVVMQPCA</sequence>
<proteinExistence type="predicted"/>
<keyword evidence="2" id="KW-1185">Reference proteome</keyword>
<dbReference type="RefSeq" id="WP_190327371.1">
    <property type="nucleotide sequence ID" value="NZ_CP061171.1"/>
</dbReference>
<dbReference type="EMBL" id="CP061171">
    <property type="protein sequence ID" value="QNR84741.1"/>
    <property type="molecule type" value="Genomic_DNA"/>
</dbReference>
<reference evidence="1 2" key="1">
    <citation type="submission" date="2020-09" db="EMBL/GenBank/DDBJ databases">
        <title>Pedobacter sp. SW-16 isolated from soil near Yeocheon.</title>
        <authorList>
            <person name="Im H.S."/>
            <person name="Joung Y."/>
            <person name="Lee S.-S."/>
        </authorList>
    </citation>
    <scope>NUCLEOTIDE SEQUENCE [LARGE SCALE GENOMIC DNA]</scope>
    <source>
        <strain evidence="1 2">SW-16</strain>
    </source>
</reference>
<protein>
    <recommendedName>
        <fullName evidence="3">Natural product</fullName>
    </recommendedName>
</protein>
<name>A0ABX6THT3_9SPHI</name>
<dbReference type="Proteomes" id="UP000516439">
    <property type="component" value="Chromosome"/>
</dbReference>
<gene>
    <name evidence="1" type="ORF">H9N25_23100</name>
</gene>
<evidence type="ECO:0008006" key="3">
    <source>
        <dbReference type="Google" id="ProtNLM"/>
    </source>
</evidence>
<accession>A0ABX6THT3</accession>